<evidence type="ECO:0000256" key="1">
    <source>
        <dbReference type="SAM" id="Phobius"/>
    </source>
</evidence>
<gene>
    <name evidence="2" type="ORF">VHEMI01814</name>
</gene>
<keyword evidence="3" id="KW-1185">Reference proteome</keyword>
<feature type="transmembrane region" description="Helical" evidence="1">
    <location>
        <begin position="46"/>
        <end position="65"/>
    </location>
</feature>
<sequence length="326" mass="36657">MDSESNLRPLSIFTGYMVLAAALTVICLGTAKSSRVALTNSTRAKVALFSLLAALSLGTTWYYMFEFFRWSYIDWATSQSPALGAEVYTWAGIRLGDWLRQTTLFRQAWVSVLLSPEKAWWSVQIFGFCAILSVMVPVQGKHRNIQYTWAFILLGQIVAISFAANLFFLATLLHRPTVTQTKKPSKQASDVGQLYPSSWWNSTAFWNGVVLIATLQSSLQVTVLIQSPNFMLYLLAPHLLAFVPIILSQLIRDKTPELTLREPAWYTKLFILITLIAQQVRAVNSAGIAWNVVWDALHQHPAVSSVGWDVICCWVSFSLWQVLGEE</sequence>
<keyword evidence="1" id="KW-0472">Membrane</keyword>
<dbReference type="AlphaFoldDB" id="A0A0A1SMY7"/>
<protein>
    <recommendedName>
        <fullName evidence="4">Alpha-mannosyltransferase alg11p</fullName>
    </recommendedName>
</protein>
<dbReference type="HOGENOM" id="CLU_037033_1_0_1"/>
<dbReference type="Proteomes" id="UP000039046">
    <property type="component" value="Unassembled WGS sequence"/>
</dbReference>
<feature type="transmembrane region" description="Helical" evidence="1">
    <location>
        <begin position="204"/>
        <end position="225"/>
    </location>
</feature>
<evidence type="ECO:0000313" key="3">
    <source>
        <dbReference type="Proteomes" id="UP000039046"/>
    </source>
</evidence>
<name>A0A0A1SMY7_9HYPO</name>
<evidence type="ECO:0008006" key="4">
    <source>
        <dbReference type="Google" id="ProtNLM"/>
    </source>
</evidence>
<organism evidence="2 3">
    <name type="scientific">[Torrubiella] hemipterigena</name>
    <dbReference type="NCBI Taxonomy" id="1531966"/>
    <lineage>
        <taxon>Eukaryota</taxon>
        <taxon>Fungi</taxon>
        <taxon>Dikarya</taxon>
        <taxon>Ascomycota</taxon>
        <taxon>Pezizomycotina</taxon>
        <taxon>Sordariomycetes</taxon>
        <taxon>Hypocreomycetidae</taxon>
        <taxon>Hypocreales</taxon>
        <taxon>Clavicipitaceae</taxon>
        <taxon>Clavicipitaceae incertae sedis</taxon>
        <taxon>'Torrubiella' clade</taxon>
    </lineage>
</organism>
<dbReference type="OrthoDB" id="2126185at2759"/>
<keyword evidence="1" id="KW-1133">Transmembrane helix</keyword>
<feature type="transmembrane region" description="Helical" evidence="1">
    <location>
        <begin position="119"/>
        <end position="138"/>
    </location>
</feature>
<reference evidence="2 3" key="1">
    <citation type="journal article" date="2015" name="Genome Announc.">
        <title>Draft Genome Sequence and Gene Annotation of the Entomopathogenic Fungus Verticillium hemipterigenum.</title>
        <authorList>
            <person name="Horn F."/>
            <person name="Habel A."/>
            <person name="Scharf D.H."/>
            <person name="Dworschak J."/>
            <person name="Brakhage A.A."/>
            <person name="Guthke R."/>
            <person name="Hertweck C."/>
            <person name="Linde J."/>
        </authorList>
    </citation>
    <scope>NUCLEOTIDE SEQUENCE [LARGE SCALE GENOMIC DNA]</scope>
</reference>
<accession>A0A0A1SMY7</accession>
<feature type="transmembrane region" description="Helical" evidence="1">
    <location>
        <begin position="150"/>
        <end position="173"/>
    </location>
</feature>
<feature type="transmembrane region" description="Helical" evidence="1">
    <location>
        <begin position="232"/>
        <end position="251"/>
    </location>
</feature>
<keyword evidence="1" id="KW-0812">Transmembrane</keyword>
<dbReference type="EMBL" id="CDHN01000001">
    <property type="protein sequence ID" value="CEJ81698.1"/>
    <property type="molecule type" value="Genomic_DNA"/>
</dbReference>
<proteinExistence type="predicted"/>
<feature type="transmembrane region" description="Helical" evidence="1">
    <location>
        <begin position="12"/>
        <end position="34"/>
    </location>
</feature>
<evidence type="ECO:0000313" key="2">
    <source>
        <dbReference type="EMBL" id="CEJ81698.1"/>
    </source>
</evidence>